<comment type="similarity">
    <text evidence="2">Belongs to the TrpF family.</text>
</comment>
<dbReference type="AlphaFoldDB" id="A0A8J9TPS4"/>
<evidence type="ECO:0000256" key="6">
    <source>
        <dbReference type="ARBA" id="ARBA00023141"/>
    </source>
</evidence>
<gene>
    <name evidence="9" type="ORF">PTTT1_LOCUS55183</name>
</gene>
<dbReference type="Proteomes" id="UP000836788">
    <property type="component" value="Chromosome 9"/>
</dbReference>
<dbReference type="Pfam" id="PF00697">
    <property type="entry name" value="PRAI"/>
    <property type="match status" value="1"/>
</dbReference>
<keyword evidence="7" id="KW-0413">Isomerase</keyword>
<dbReference type="GO" id="GO:0000162">
    <property type="term" value="P:L-tryptophan biosynthetic process"/>
    <property type="evidence" value="ECO:0007669"/>
    <property type="project" value="UniProtKB-UniPathway"/>
</dbReference>
<name>A0A8J9TPS4_PHATR</name>
<evidence type="ECO:0000256" key="3">
    <source>
        <dbReference type="ARBA" id="ARBA00012572"/>
    </source>
</evidence>
<dbReference type="InterPro" id="IPR044643">
    <property type="entry name" value="TrpF_fam"/>
</dbReference>
<dbReference type="PANTHER" id="PTHR42894">
    <property type="entry name" value="N-(5'-PHOSPHORIBOSYL)ANTHRANILATE ISOMERASE"/>
    <property type="match status" value="1"/>
</dbReference>
<dbReference type="CDD" id="cd00405">
    <property type="entry name" value="PRAI"/>
    <property type="match status" value="1"/>
</dbReference>
<dbReference type="PANTHER" id="PTHR42894:SF1">
    <property type="entry name" value="N-(5'-PHOSPHORIBOSYL)ANTHRANILATE ISOMERASE"/>
    <property type="match status" value="1"/>
</dbReference>
<dbReference type="InterPro" id="IPR011060">
    <property type="entry name" value="RibuloseP-bd_barrel"/>
</dbReference>
<dbReference type="HAMAP" id="MF_00135">
    <property type="entry name" value="PRAI"/>
    <property type="match status" value="1"/>
</dbReference>
<dbReference type="GO" id="GO:0004640">
    <property type="term" value="F:phosphoribosylanthranilate isomerase activity"/>
    <property type="evidence" value="ECO:0007669"/>
    <property type="project" value="UniProtKB-EC"/>
</dbReference>
<evidence type="ECO:0000313" key="9">
    <source>
        <dbReference type="EMBL" id="CAG9294591.1"/>
    </source>
</evidence>
<dbReference type="InterPro" id="IPR001240">
    <property type="entry name" value="PRAI_dom"/>
</dbReference>
<proteinExistence type="inferred from homology"/>
<keyword evidence="5" id="KW-0822">Tryptophan biosynthesis</keyword>
<evidence type="ECO:0000256" key="5">
    <source>
        <dbReference type="ARBA" id="ARBA00022822"/>
    </source>
</evidence>
<dbReference type="SUPFAM" id="SSF51366">
    <property type="entry name" value="Ribulose-phoshate binding barrel"/>
    <property type="match status" value="1"/>
</dbReference>
<dbReference type="EC" id="5.3.1.24" evidence="3"/>
<keyword evidence="4" id="KW-0028">Amino-acid biosynthesis</keyword>
<evidence type="ECO:0000259" key="8">
    <source>
        <dbReference type="Pfam" id="PF00697"/>
    </source>
</evidence>
<reference evidence="9" key="1">
    <citation type="submission" date="2022-02" db="EMBL/GenBank/DDBJ databases">
        <authorList>
            <person name="Giguere J D."/>
        </authorList>
    </citation>
    <scope>NUCLEOTIDE SEQUENCE</scope>
    <source>
        <strain evidence="9">CCAP 1055/1</strain>
    </source>
</reference>
<comment type="pathway">
    <text evidence="1">Amino-acid biosynthesis; L-tryptophan biosynthesis; L-tryptophan from chorismate: step 3/5.</text>
</comment>
<dbReference type="EMBL" id="OU594950">
    <property type="protein sequence ID" value="CAG9294591.1"/>
    <property type="molecule type" value="Genomic_DNA"/>
</dbReference>
<evidence type="ECO:0000256" key="7">
    <source>
        <dbReference type="ARBA" id="ARBA00023235"/>
    </source>
</evidence>
<dbReference type="InterPro" id="IPR013785">
    <property type="entry name" value="Aldolase_TIM"/>
</dbReference>
<organism evidence="9">
    <name type="scientific">Phaeodactylum tricornutum</name>
    <name type="common">Diatom</name>
    <dbReference type="NCBI Taxonomy" id="2850"/>
    <lineage>
        <taxon>Eukaryota</taxon>
        <taxon>Sar</taxon>
        <taxon>Stramenopiles</taxon>
        <taxon>Ochrophyta</taxon>
        <taxon>Bacillariophyta</taxon>
        <taxon>Bacillariophyceae</taxon>
        <taxon>Bacillariophycidae</taxon>
        <taxon>Naviculales</taxon>
        <taxon>Phaeodactylaceae</taxon>
        <taxon>Phaeodactylum</taxon>
    </lineage>
</organism>
<dbReference type="Gene3D" id="3.20.20.70">
    <property type="entry name" value="Aldolase class I"/>
    <property type="match status" value="1"/>
</dbReference>
<protein>
    <recommendedName>
        <fullName evidence="3">phosphoribosylanthranilate isomerase</fullName>
        <ecNumber evidence="3">5.3.1.24</ecNumber>
    </recommendedName>
</protein>
<evidence type="ECO:0000256" key="1">
    <source>
        <dbReference type="ARBA" id="ARBA00004664"/>
    </source>
</evidence>
<feature type="domain" description="N-(5'phosphoribosyl) anthranilate isomerase (PRAI)" evidence="8">
    <location>
        <begin position="115"/>
        <end position="285"/>
    </location>
</feature>
<accession>A0A8J9TPS4</accession>
<keyword evidence="6" id="KW-0057">Aromatic amino acid biosynthesis</keyword>
<evidence type="ECO:0000256" key="4">
    <source>
        <dbReference type="ARBA" id="ARBA00022605"/>
    </source>
</evidence>
<evidence type="ECO:0000256" key="2">
    <source>
        <dbReference type="ARBA" id="ARBA00007571"/>
    </source>
</evidence>
<sequence>MRATDPGQAIAALCLHPDDFAVRMARDGVGGAYTGGTQVVKVCGITSSEDALVACQAGANLIGVIFAPKSARKVTPEQAKAVVQAVRNFGERHQDHTFKPPNDESPLPHLVSCSRQLAEASRRPLVVGVFQNQDSSFVREMVDSCGLDLVQLHGQEGFAAAKVESCGVPAIRVVDIVVDSESGRAAENAVETILESITSDPIAILLDTAIKGQKEGGGTSRSFDWTIAEKVQAAGLPVIIAGGLSPENVKDAVAGTRPFGVDVSSGTEASPGRKDHQKVRDFVQNAKQAAVEANKGF</sequence>
<dbReference type="UniPathway" id="UPA00035">
    <property type="reaction ID" value="UER00042"/>
</dbReference>